<reference evidence="3 4" key="1">
    <citation type="journal article" date="2019" name="Sci. Rep.">
        <title>Comparative genomics of chytrid fungi reveal insights into the obligate biotrophic and pathogenic lifestyle of Synchytrium endobioticum.</title>
        <authorList>
            <person name="van de Vossenberg B.T.L.H."/>
            <person name="Warris S."/>
            <person name="Nguyen H.D.T."/>
            <person name="van Gent-Pelzer M.P.E."/>
            <person name="Joly D.L."/>
            <person name="van de Geest H.C."/>
            <person name="Bonants P.J.M."/>
            <person name="Smith D.S."/>
            <person name="Levesque C.A."/>
            <person name="van der Lee T.A.J."/>
        </authorList>
    </citation>
    <scope>NUCLEOTIDE SEQUENCE [LARGE SCALE GENOMIC DNA]</scope>
    <source>
        <strain evidence="3 4">CBS 675.73</strain>
    </source>
</reference>
<feature type="region of interest" description="Disordered" evidence="1">
    <location>
        <begin position="1"/>
        <end position="25"/>
    </location>
</feature>
<evidence type="ECO:0000313" key="3">
    <source>
        <dbReference type="EMBL" id="TPX76835.1"/>
    </source>
</evidence>
<dbReference type="AlphaFoldDB" id="A0A507FMI2"/>
<proteinExistence type="predicted"/>
<organism evidence="3 4">
    <name type="scientific">Chytriomyces confervae</name>
    <dbReference type="NCBI Taxonomy" id="246404"/>
    <lineage>
        <taxon>Eukaryota</taxon>
        <taxon>Fungi</taxon>
        <taxon>Fungi incertae sedis</taxon>
        <taxon>Chytridiomycota</taxon>
        <taxon>Chytridiomycota incertae sedis</taxon>
        <taxon>Chytridiomycetes</taxon>
        <taxon>Chytridiales</taxon>
        <taxon>Chytriomycetaceae</taxon>
        <taxon>Chytriomyces</taxon>
    </lineage>
</organism>
<gene>
    <name evidence="3" type="ORF">CcCBS67573_g01886</name>
</gene>
<dbReference type="InterPro" id="IPR013904">
    <property type="entry name" value="RXT2_N"/>
</dbReference>
<accession>A0A507FMI2</accession>
<protein>
    <recommendedName>
        <fullName evidence="2">Transcriptional regulatory protein RXT2 N-terminal domain-containing protein</fullName>
    </recommendedName>
</protein>
<feature type="domain" description="Transcriptional regulatory protein RXT2 N-terminal" evidence="2">
    <location>
        <begin position="15"/>
        <end position="139"/>
    </location>
</feature>
<dbReference type="Proteomes" id="UP000320333">
    <property type="component" value="Unassembled WGS sequence"/>
</dbReference>
<dbReference type="Pfam" id="PF08595">
    <property type="entry name" value="RXT2_N"/>
    <property type="match status" value="1"/>
</dbReference>
<sequence>MAEEDYGTANFRPANRGNKLKARMAEPSTRATYKYSIMHPRLIDEQTKIEKIGKKRAITRKQRHGSHADDDLGEDSPYSGISIDEIWAPIESPEDVKNIKPHVRTLRSRQLKIMGHTLMETIETETAKNQPLVRLVDALQMDDPLLQDLDLGDMGVPSEVQREFRDVVQDCVNCNFEFLRQISMVRSKLMVAHDKKKVLAKLLVPFEPKK</sequence>
<feature type="compositionally biased region" description="Basic residues" evidence="1">
    <location>
        <begin position="54"/>
        <end position="65"/>
    </location>
</feature>
<keyword evidence="4" id="KW-1185">Reference proteome</keyword>
<dbReference type="OrthoDB" id="2405722at2759"/>
<feature type="region of interest" description="Disordered" evidence="1">
    <location>
        <begin position="54"/>
        <end position="77"/>
    </location>
</feature>
<evidence type="ECO:0000256" key="1">
    <source>
        <dbReference type="SAM" id="MobiDB-lite"/>
    </source>
</evidence>
<dbReference type="EMBL" id="QEAP01000035">
    <property type="protein sequence ID" value="TPX76835.1"/>
    <property type="molecule type" value="Genomic_DNA"/>
</dbReference>
<evidence type="ECO:0000259" key="2">
    <source>
        <dbReference type="Pfam" id="PF08595"/>
    </source>
</evidence>
<evidence type="ECO:0000313" key="4">
    <source>
        <dbReference type="Proteomes" id="UP000320333"/>
    </source>
</evidence>
<comment type="caution">
    <text evidence="3">The sequence shown here is derived from an EMBL/GenBank/DDBJ whole genome shotgun (WGS) entry which is preliminary data.</text>
</comment>
<name>A0A507FMI2_9FUNG</name>